<dbReference type="PANTHER" id="PTHR12888">
    <property type="entry name" value="PEROXISOME ASSEMBLY PROTEIN 12 PEROXIN-12"/>
    <property type="match status" value="1"/>
</dbReference>
<dbReference type="GO" id="GO:0006513">
    <property type="term" value="P:protein monoubiquitination"/>
    <property type="evidence" value="ECO:0007669"/>
    <property type="project" value="TreeGrafter"/>
</dbReference>
<evidence type="ECO:0000256" key="8">
    <source>
        <dbReference type="ARBA" id="ARBA00022771"/>
    </source>
</evidence>
<dbReference type="InterPro" id="IPR013083">
    <property type="entry name" value="Znf_RING/FYVE/PHD"/>
</dbReference>
<comment type="subcellular location">
    <subcellularLocation>
        <location evidence="1">Peroxisome membrane</location>
        <topology evidence="1">Multi-pass membrane protein</topology>
    </subcellularLocation>
</comment>
<dbReference type="GO" id="GO:0016562">
    <property type="term" value="P:protein import into peroxisome matrix, receptor recycling"/>
    <property type="evidence" value="ECO:0007669"/>
    <property type="project" value="UniProtKB-ARBA"/>
</dbReference>
<reference evidence="19" key="1">
    <citation type="submission" date="2016-04" db="EMBL/GenBank/DDBJ databases">
        <title>Comparative genomics of biotechnologically important yeasts.</title>
        <authorList>
            <consortium name="DOE Joint Genome Institute"/>
            <person name="Riley R."/>
            <person name="Haridas S."/>
            <person name="Wolfe K.H."/>
            <person name="Lopes M.R."/>
            <person name="Hittinger C.T."/>
            <person name="Goker M."/>
            <person name="Salamov A."/>
            <person name="Wisecaver J."/>
            <person name="Long T.M."/>
            <person name="Aerts A.L."/>
            <person name="Barry K."/>
            <person name="Choi C."/>
            <person name="Clum A."/>
            <person name="Coughlan A.Y."/>
            <person name="Deshpande S."/>
            <person name="Douglass A.P."/>
            <person name="Hanson S.J."/>
            <person name="Klenk H.-P."/>
            <person name="Labutti K."/>
            <person name="Lapidus A."/>
            <person name="Lindquist E."/>
            <person name="Lipzen A."/>
            <person name="Meier-Kolthoff J.P."/>
            <person name="Ohm R.A."/>
            <person name="Otillar R.P."/>
            <person name="Pangilinan J."/>
            <person name="Peng Y."/>
            <person name="Rokas A."/>
            <person name="Rosa C.A."/>
            <person name="Scheuner C."/>
            <person name="Sibirny A.A."/>
            <person name="Slot J.C."/>
            <person name="Stielow J.B."/>
            <person name="Sun H."/>
            <person name="Kurtzman C.P."/>
            <person name="Blackwell M."/>
            <person name="Grigoriev I.V."/>
            <person name="Jeffries T.W."/>
        </authorList>
    </citation>
    <scope>NUCLEOTIDE SEQUENCE [LARGE SCALE GENOMIC DNA]</scope>
    <source>
        <strain evidence="19">NRRL YB-2248</strain>
    </source>
</reference>
<dbReference type="EMBL" id="KV453865">
    <property type="protein sequence ID" value="ODV83336.1"/>
    <property type="molecule type" value="Genomic_DNA"/>
</dbReference>
<keyword evidence="8 16" id="KW-0863">Zinc-finger</keyword>
<dbReference type="AlphaFoldDB" id="A0A1E4SV08"/>
<dbReference type="GO" id="GO:0004842">
    <property type="term" value="F:ubiquitin-protein transferase activity"/>
    <property type="evidence" value="ECO:0007669"/>
    <property type="project" value="TreeGrafter"/>
</dbReference>
<gene>
    <name evidence="18" type="ORF">CANARDRAFT_30106</name>
</gene>
<name>A0A1E4SV08_9ASCO</name>
<dbReference type="GO" id="GO:0005778">
    <property type="term" value="C:peroxisomal membrane"/>
    <property type="evidence" value="ECO:0007669"/>
    <property type="project" value="UniProtKB-SubCell"/>
</dbReference>
<keyword evidence="9" id="KW-0862">Zinc</keyword>
<dbReference type="Pfam" id="PF04757">
    <property type="entry name" value="Pex2_Pex12"/>
    <property type="match status" value="1"/>
</dbReference>
<dbReference type="GO" id="GO:0008270">
    <property type="term" value="F:zinc ion binding"/>
    <property type="evidence" value="ECO:0007669"/>
    <property type="project" value="UniProtKB-KW"/>
</dbReference>
<keyword evidence="7" id="KW-0479">Metal-binding</keyword>
<evidence type="ECO:0000313" key="19">
    <source>
        <dbReference type="Proteomes" id="UP000094801"/>
    </source>
</evidence>
<dbReference type="InterPro" id="IPR001841">
    <property type="entry name" value="Znf_RING"/>
</dbReference>
<keyword evidence="19" id="KW-1185">Reference proteome</keyword>
<evidence type="ECO:0000256" key="11">
    <source>
        <dbReference type="ARBA" id="ARBA00022989"/>
    </source>
</evidence>
<dbReference type="PANTHER" id="PTHR12888:SF0">
    <property type="entry name" value="PEROXISOME ASSEMBLY PROTEIN 12"/>
    <property type="match status" value="1"/>
</dbReference>
<keyword evidence="12" id="KW-0472">Membrane</keyword>
<dbReference type="SMART" id="SM00184">
    <property type="entry name" value="RING"/>
    <property type="match status" value="1"/>
</dbReference>
<dbReference type="GO" id="GO:1990429">
    <property type="term" value="C:peroxisomal importomer complex"/>
    <property type="evidence" value="ECO:0007669"/>
    <property type="project" value="TreeGrafter"/>
</dbReference>
<evidence type="ECO:0000256" key="1">
    <source>
        <dbReference type="ARBA" id="ARBA00004585"/>
    </source>
</evidence>
<comment type="similarity">
    <text evidence="3">Belongs to the pex2/pex10/pex12 family.</text>
</comment>
<evidence type="ECO:0000313" key="18">
    <source>
        <dbReference type="EMBL" id="ODV83336.1"/>
    </source>
</evidence>
<feature type="domain" description="RING-type" evidence="17">
    <location>
        <begin position="331"/>
        <end position="372"/>
    </location>
</feature>
<dbReference type="PROSITE" id="PS50089">
    <property type="entry name" value="ZF_RING_2"/>
    <property type="match status" value="1"/>
</dbReference>
<evidence type="ECO:0000256" key="9">
    <source>
        <dbReference type="ARBA" id="ARBA00022833"/>
    </source>
</evidence>
<dbReference type="SUPFAM" id="SSF57850">
    <property type="entry name" value="RING/U-box"/>
    <property type="match status" value="1"/>
</dbReference>
<dbReference type="InterPro" id="IPR017375">
    <property type="entry name" value="PEX12"/>
</dbReference>
<proteinExistence type="inferred from homology"/>
<dbReference type="Pfam" id="PF13923">
    <property type="entry name" value="zf-C3HC4_2"/>
    <property type="match status" value="1"/>
</dbReference>
<dbReference type="Proteomes" id="UP000094801">
    <property type="component" value="Unassembled WGS sequence"/>
</dbReference>
<evidence type="ECO:0000256" key="13">
    <source>
        <dbReference type="ARBA" id="ARBA00023140"/>
    </source>
</evidence>
<sequence>MDFYSNLDSRSLDRETPTLFEVISSNELENLLSPSVRFILIHYTNRYPRHLIKILNSFDEINLIIRGFIEYKFLKNWNSSFIEKFYGLKRVNALKLNISQGYTGGQLSKYENLKRLHNSQVLVSLFDLLMIPYIKEKLDILYDKLLPTYLLNQLKPNENRKDFLKYWFLKIYPTASTIFKLVNLLFKVLYLSGKFKSVTLLQYLFNINYSRFNQFDYELDEKRTASFLRKSTSVNLDTRIRPPSLAESVSDLYYTLMHPLKKSILFTSNSILPISIFLLKFLEWWNSSEINKNMKRDNVMDKVPVVPKLITSELSKIKKVNKLLKTNSSKCPICHEEIHNPAVIETGFVFCYTCIYKYLREADELTGGRCPVSGKRLLGCKYSRSSKEWKVNGVRRLMI</sequence>
<keyword evidence="13" id="KW-0576">Peroxisome</keyword>
<evidence type="ECO:0000256" key="14">
    <source>
        <dbReference type="ARBA" id="ARBA00029692"/>
    </source>
</evidence>
<evidence type="ECO:0000256" key="3">
    <source>
        <dbReference type="ARBA" id="ARBA00008704"/>
    </source>
</evidence>
<comment type="pathway">
    <text evidence="2">Protein modification; protein ubiquitination.</text>
</comment>
<keyword evidence="11" id="KW-1133">Transmembrane helix</keyword>
<dbReference type="OrthoDB" id="107372at2759"/>
<evidence type="ECO:0000259" key="17">
    <source>
        <dbReference type="PROSITE" id="PS50089"/>
    </source>
</evidence>
<evidence type="ECO:0000256" key="4">
    <source>
        <dbReference type="ARBA" id="ARBA00018980"/>
    </source>
</evidence>
<dbReference type="STRING" id="983967.A0A1E4SV08"/>
<accession>A0A1E4SV08</accession>
<dbReference type="Gene3D" id="3.30.40.10">
    <property type="entry name" value="Zinc/RING finger domain, C3HC4 (zinc finger)"/>
    <property type="match status" value="1"/>
</dbReference>
<evidence type="ECO:0000256" key="16">
    <source>
        <dbReference type="PROSITE-ProRule" id="PRU00175"/>
    </source>
</evidence>
<evidence type="ECO:0000256" key="7">
    <source>
        <dbReference type="ARBA" id="ARBA00022723"/>
    </source>
</evidence>
<dbReference type="InterPro" id="IPR006845">
    <property type="entry name" value="Pex_N"/>
</dbReference>
<protein>
    <recommendedName>
        <fullName evidence="4">Peroxisome assembly protein 12</fullName>
    </recommendedName>
    <alternativeName>
        <fullName evidence="14">Peroxin-12</fullName>
    </alternativeName>
</protein>
<comment type="subunit">
    <text evidence="15">Component of the PEX2-PEX10-PEX12 retrotranslocation channel, composed of PEX2, PEX10 and PEX12.</text>
</comment>
<keyword evidence="6" id="KW-0812">Transmembrane</keyword>
<keyword evidence="10" id="KW-0653">Protein transport</keyword>
<evidence type="ECO:0000256" key="15">
    <source>
        <dbReference type="ARBA" id="ARBA00034505"/>
    </source>
</evidence>
<organism evidence="18 19">
    <name type="scientific">[Candida] arabinofermentans NRRL YB-2248</name>
    <dbReference type="NCBI Taxonomy" id="983967"/>
    <lineage>
        <taxon>Eukaryota</taxon>
        <taxon>Fungi</taxon>
        <taxon>Dikarya</taxon>
        <taxon>Ascomycota</taxon>
        <taxon>Saccharomycotina</taxon>
        <taxon>Pichiomycetes</taxon>
        <taxon>Pichiales</taxon>
        <taxon>Pichiaceae</taxon>
        <taxon>Ogataea</taxon>
        <taxon>Ogataea/Candida clade</taxon>
    </lineage>
</organism>
<evidence type="ECO:0000256" key="5">
    <source>
        <dbReference type="ARBA" id="ARBA00022448"/>
    </source>
</evidence>
<evidence type="ECO:0000256" key="10">
    <source>
        <dbReference type="ARBA" id="ARBA00022927"/>
    </source>
</evidence>
<evidence type="ECO:0000256" key="2">
    <source>
        <dbReference type="ARBA" id="ARBA00004906"/>
    </source>
</evidence>
<evidence type="ECO:0000256" key="6">
    <source>
        <dbReference type="ARBA" id="ARBA00022692"/>
    </source>
</evidence>
<dbReference type="PIRSF" id="PIRSF038074">
    <property type="entry name" value="Peroxisome_assembly_p12"/>
    <property type="match status" value="1"/>
</dbReference>
<evidence type="ECO:0000256" key="12">
    <source>
        <dbReference type="ARBA" id="ARBA00023136"/>
    </source>
</evidence>
<keyword evidence="5" id="KW-0813">Transport</keyword>